<name>A0ABS5C1M9_9BACT</name>
<evidence type="ECO:0000313" key="1">
    <source>
        <dbReference type="EMBL" id="MBP3959869.1"/>
    </source>
</evidence>
<organism evidence="1 2">
    <name type="scientific">Gemmata palustris</name>
    <dbReference type="NCBI Taxonomy" id="2822762"/>
    <lineage>
        <taxon>Bacteria</taxon>
        <taxon>Pseudomonadati</taxon>
        <taxon>Planctomycetota</taxon>
        <taxon>Planctomycetia</taxon>
        <taxon>Gemmatales</taxon>
        <taxon>Gemmataceae</taxon>
        <taxon>Gemmata</taxon>
    </lineage>
</organism>
<proteinExistence type="predicted"/>
<sequence>MASDKNKREGRSGADEALAAQIAAGKTLKEAAEATGVAERTTRRRMQNPQFRAMVADLRGQMIGRACGELADAMGAAAKTLRELLGSETEGIKLRAASEILSHGLKVMEIAELKAKFEELEQRLEWIAKQ</sequence>
<dbReference type="EMBL" id="JAGKQQ010000001">
    <property type="protein sequence ID" value="MBP3959869.1"/>
    <property type="molecule type" value="Genomic_DNA"/>
</dbReference>
<accession>A0ABS5C1M9</accession>
<dbReference type="RefSeq" id="WP_210660719.1">
    <property type="nucleotide sequence ID" value="NZ_JAGKQQ010000001.1"/>
</dbReference>
<comment type="caution">
    <text evidence="1">The sequence shown here is derived from an EMBL/GenBank/DDBJ whole genome shotgun (WGS) entry which is preliminary data.</text>
</comment>
<gene>
    <name evidence="1" type="ORF">J8F10_31865</name>
</gene>
<dbReference type="Proteomes" id="UP000676565">
    <property type="component" value="Unassembled WGS sequence"/>
</dbReference>
<keyword evidence="2" id="KW-1185">Reference proteome</keyword>
<evidence type="ECO:0000313" key="2">
    <source>
        <dbReference type="Proteomes" id="UP000676565"/>
    </source>
</evidence>
<evidence type="ECO:0008006" key="3">
    <source>
        <dbReference type="Google" id="ProtNLM"/>
    </source>
</evidence>
<reference evidence="1 2" key="1">
    <citation type="submission" date="2021-04" db="EMBL/GenBank/DDBJ databases">
        <authorList>
            <person name="Ivanova A."/>
        </authorList>
    </citation>
    <scope>NUCLEOTIDE SEQUENCE [LARGE SCALE GENOMIC DNA]</scope>
    <source>
        <strain evidence="1 2">G18</strain>
    </source>
</reference>
<protein>
    <recommendedName>
        <fullName evidence="3">Helix-turn-helix domain-containing protein</fullName>
    </recommendedName>
</protein>